<dbReference type="InterPro" id="IPR006680">
    <property type="entry name" value="Amidohydro-rel"/>
</dbReference>
<dbReference type="RefSeq" id="WP_114645080.1">
    <property type="nucleotide sequence ID" value="NZ_QQNH01000005.1"/>
</dbReference>
<dbReference type="PANTHER" id="PTHR21240:SF30">
    <property type="entry name" value="AMIDOHYDROLASE-RELATED DOMAIN-CONTAINING PROTEIN-RELATED"/>
    <property type="match status" value="1"/>
</dbReference>
<evidence type="ECO:0000256" key="1">
    <source>
        <dbReference type="ARBA" id="ARBA00023239"/>
    </source>
</evidence>
<dbReference type="AlphaFoldDB" id="A0A369W5B5"/>
<dbReference type="Proteomes" id="UP000253759">
    <property type="component" value="Unassembled WGS sequence"/>
</dbReference>
<name>A0A369W5B5_9HYPH</name>
<keyword evidence="3" id="KW-0378">Hydrolase</keyword>
<proteinExistence type="predicted"/>
<sequence length="318" mass="34881">MLRKIALEEHFMTPGFESYSEAFTRLMSETEFKALSAKLYDFDDKRLALMDGAGIDVMILSQTGPGVQGEADPELAIARARQANDFLAAQIARHPARYAGFAALPMHRPQEAVAELSRCVNELGFRGALVNGHTLGQYYDDPAYDPVWKALQDLRAPLYLHPIDAHGTAPAFAGRPELAGAIWGWGVETGTHALRLLFGGVFDRFPELTVVLGHMGEGLPFQRWRFDSRFAVYSNGVTLERQPSDYIGSNIVITTSGVCSDAVLVAAVAEMGEDAVMFSVDYPYESIELANAFIEGASLPDATKKKICKGNAERLFRL</sequence>
<protein>
    <submittedName>
        <fullName evidence="3">Amidohydrolase</fullName>
    </submittedName>
</protein>
<keyword evidence="1" id="KW-0456">Lyase</keyword>
<dbReference type="OrthoDB" id="149172at2"/>
<dbReference type="GO" id="GO:0016787">
    <property type="term" value="F:hydrolase activity"/>
    <property type="evidence" value="ECO:0007669"/>
    <property type="project" value="UniProtKB-KW"/>
</dbReference>
<dbReference type="EMBL" id="QQNH01000005">
    <property type="protein sequence ID" value="RDE09533.1"/>
    <property type="molecule type" value="Genomic_DNA"/>
</dbReference>
<gene>
    <name evidence="3" type="ORF">DVH29_05065</name>
</gene>
<organism evidence="3 4">
    <name type="scientific">Pelagibacterium lacus</name>
    <dbReference type="NCBI Taxonomy" id="2282655"/>
    <lineage>
        <taxon>Bacteria</taxon>
        <taxon>Pseudomonadati</taxon>
        <taxon>Pseudomonadota</taxon>
        <taxon>Alphaproteobacteria</taxon>
        <taxon>Hyphomicrobiales</taxon>
        <taxon>Devosiaceae</taxon>
        <taxon>Pelagibacterium</taxon>
    </lineage>
</organism>
<evidence type="ECO:0000313" key="3">
    <source>
        <dbReference type="EMBL" id="RDE09533.1"/>
    </source>
</evidence>
<dbReference type="InterPro" id="IPR032466">
    <property type="entry name" value="Metal_Hydrolase"/>
</dbReference>
<dbReference type="PANTHER" id="PTHR21240">
    <property type="entry name" value="2-AMINO-3-CARBOXYLMUCONATE-6-SEMIALDEHYDE DECARBOXYLASE"/>
    <property type="match status" value="1"/>
</dbReference>
<dbReference type="InterPro" id="IPR032465">
    <property type="entry name" value="ACMSD"/>
</dbReference>
<comment type="caution">
    <text evidence="3">The sequence shown here is derived from an EMBL/GenBank/DDBJ whole genome shotgun (WGS) entry which is preliminary data.</text>
</comment>
<dbReference type="Gene3D" id="3.20.20.140">
    <property type="entry name" value="Metal-dependent hydrolases"/>
    <property type="match status" value="1"/>
</dbReference>
<dbReference type="GO" id="GO:0005829">
    <property type="term" value="C:cytosol"/>
    <property type="evidence" value="ECO:0007669"/>
    <property type="project" value="TreeGrafter"/>
</dbReference>
<dbReference type="GO" id="GO:0016831">
    <property type="term" value="F:carboxy-lyase activity"/>
    <property type="evidence" value="ECO:0007669"/>
    <property type="project" value="InterPro"/>
</dbReference>
<accession>A0A369W5B5</accession>
<keyword evidence="4" id="KW-1185">Reference proteome</keyword>
<dbReference type="SUPFAM" id="SSF51556">
    <property type="entry name" value="Metallo-dependent hydrolases"/>
    <property type="match status" value="1"/>
</dbReference>
<evidence type="ECO:0000259" key="2">
    <source>
        <dbReference type="Pfam" id="PF04909"/>
    </source>
</evidence>
<evidence type="ECO:0000313" key="4">
    <source>
        <dbReference type="Proteomes" id="UP000253759"/>
    </source>
</evidence>
<dbReference type="Pfam" id="PF04909">
    <property type="entry name" value="Amidohydro_2"/>
    <property type="match status" value="1"/>
</dbReference>
<feature type="domain" description="Amidohydrolase-related" evidence="2">
    <location>
        <begin position="43"/>
        <end position="318"/>
    </location>
</feature>
<reference evidence="4" key="1">
    <citation type="submission" date="2018-07" db="EMBL/GenBank/DDBJ databases">
        <authorList>
            <person name="Liu B.-T."/>
            <person name="Du Z."/>
        </authorList>
    </citation>
    <scope>NUCLEOTIDE SEQUENCE [LARGE SCALE GENOMIC DNA]</scope>
    <source>
        <strain evidence="4">XYN52</strain>
    </source>
</reference>
<dbReference type="GO" id="GO:0019748">
    <property type="term" value="P:secondary metabolic process"/>
    <property type="evidence" value="ECO:0007669"/>
    <property type="project" value="TreeGrafter"/>
</dbReference>